<feature type="region of interest" description="Disordered" evidence="1">
    <location>
        <begin position="50"/>
        <end position="82"/>
    </location>
</feature>
<gene>
    <name evidence="2" type="ORF">FWILDA_LOCUS3627</name>
</gene>
<evidence type="ECO:0000256" key="1">
    <source>
        <dbReference type="SAM" id="MobiDB-lite"/>
    </source>
</evidence>
<evidence type="ECO:0000313" key="2">
    <source>
        <dbReference type="EMBL" id="CAI2168528.1"/>
    </source>
</evidence>
<protein>
    <submittedName>
        <fullName evidence="2">9612_t:CDS:1</fullName>
    </submittedName>
</protein>
<proteinExistence type="predicted"/>
<reference evidence="2" key="1">
    <citation type="submission" date="2022-08" db="EMBL/GenBank/DDBJ databases">
        <authorList>
            <person name="Kallberg Y."/>
            <person name="Tangrot J."/>
            <person name="Rosling A."/>
        </authorList>
    </citation>
    <scope>NUCLEOTIDE SEQUENCE</scope>
    <source>
        <strain evidence="2">Wild A</strain>
    </source>
</reference>
<sequence>MYEIQKNMHLHLAYEHIERQFSPRNPSPGNNENALGNTCYAIQEILCRDAPANSSTDSDDDHIKALPEPELRPLNIDDPVFR</sequence>
<dbReference type="AlphaFoldDB" id="A0A9W4SHC7"/>
<feature type="compositionally biased region" description="Basic and acidic residues" evidence="1">
    <location>
        <begin position="61"/>
        <end position="71"/>
    </location>
</feature>
<evidence type="ECO:0000313" key="3">
    <source>
        <dbReference type="Proteomes" id="UP001153678"/>
    </source>
</evidence>
<dbReference type="Proteomes" id="UP001153678">
    <property type="component" value="Unassembled WGS sequence"/>
</dbReference>
<organism evidence="2 3">
    <name type="scientific">Funneliformis geosporum</name>
    <dbReference type="NCBI Taxonomy" id="1117311"/>
    <lineage>
        <taxon>Eukaryota</taxon>
        <taxon>Fungi</taxon>
        <taxon>Fungi incertae sedis</taxon>
        <taxon>Mucoromycota</taxon>
        <taxon>Glomeromycotina</taxon>
        <taxon>Glomeromycetes</taxon>
        <taxon>Glomerales</taxon>
        <taxon>Glomeraceae</taxon>
        <taxon>Funneliformis</taxon>
    </lineage>
</organism>
<keyword evidence="3" id="KW-1185">Reference proteome</keyword>
<dbReference type="EMBL" id="CAMKVN010000496">
    <property type="protein sequence ID" value="CAI2168528.1"/>
    <property type="molecule type" value="Genomic_DNA"/>
</dbReference>
<name>A0A9W4SHC7_9GLOM</name>
<accession>A0A9W4SHC7</accession>
<comment type="caution">
    <text evidence="2">The sequence shown here is derived from an EMBL/GenBank/DDBJ whole genome shotgun (WGS) entry which is preliminary data.</text>
</comment>